<sequence>MSHELVVLFDERAERSKSDAERPEVFFRTLIVPHATWERLA</sequence>
<comment type="caution">
    <text evidence="1">The sequence shown here is derived from an EMBL/GenBank/DDBJ whole genome shotgun (WGS) entry which is preliminary data.</text>
</comment>
<accession>A0ABW7NR82</accession>
<dbReference type="Proteomes" id="UP001610657">
    <property type="component" value="Unassembled WGS sequence"/>
</dbReference>
<reference evidence="1 2" key="1">
    <citation type="submission" date="2023-08" db="EMBL/GenBank/DDBJ databases">
        <title>Genomic and mutational analysis of Pseudomonas syringae pv. tagetis EB037 pathogenicity on sunflower.</title>
        <authorList>
            <person name="Maul J.E."/>
        </authorList>
    </citation>
    <scope>NUCLEOTIDE SEQUENCE [LARGE SCALE GENOMIC DNA]</scope>
    <source>
        <strain evidence="1 2">EB037_T1</strain>
    </source>
</reference>
<name>A0ABW7NR82_9PSED</name>
<evidence type="ECO:0008006" key="3">
    <source>
        <dbReference type="Google" id="ProtNLM"/>
    </source>
</evidence>
<dbReference type="RefSeq" id="WP_259641122.1">
    <property type="nucleotide sequence ID" value="NZ_JAVCPS010000015.1"/>
</dbReference>
<dbReference type="EMBL" id="JAVCQK010000013">
    <property type="protein sequence ID" value="MFH7517360.1"/>
    <property type="molecule type" value="Genomic_DNA"/>
</dbReference>
<protein>
    <recommendedName>
        <fullName evidence="3">Transposase</fullName>
    </recommendedName>
</protein>
<gene>
    <name evidence="1" type="ORF">RA271_19505</name>
</gene>
<evidence type="ECO:0000313" key="2">
    <source>
        <dbReference type="Proteomes" id="UP001610657"/>
    </source>
</evidence>
<evidence type="ECO:0000313" key="1">
    <source>
        <dbReference type="EMBL" id="MFH7517360.1"/>
    </source>
</evidence>
<organism evidence="1 2">
    <name type="scientific">Pseudomonas syringae pv. tagetis</name>
    <dbReference type="NCBI Taxonomy" id="129140"/>
    <lineage>
        <taxon>Bacteria</taxon>
        <taxon>Pseudomonadati</taxon>
        <taxon>Pseudomonadota</taxon>
        <taxon>Gammaproteobacteria</taxon>
        <taxon>Pseudomonadales</taxon>
        <taxon>Pseudomonadaceae</taxon>
        <taxon>Pseudomonas</taxon>
    </lineage>
</organism>
<keyword evidence="2" id="KW-1185">Reference proteome</keyword>
<proteinExistence type="predicted"/>